<dbReference type="AlphaFoldDB" id="A0A9N9IBP9"/>
<sequence>TQVNNQANKQGDGKKAVKRKGHDEMDCLWNEAMDRKDYRHEEGKSKSMIRQIEEYVDKSIKSGDQNNAVCTDAKSEIIIKVNKSKEIDKEVNESSDDVCQTNDDEKKGLPLLRDKLAPKIESKNKMLDDKTTEDGYRLFNINAYEELLTDLSRSAKLRQNNANRYALYTNHFGNGNLNEQYGVGWRMNKEHNHGDYVVKQRHGNDKVVCLLNDAKNLAIGLNIGGTIEAAYTRWRLKIESFKAQNNISEHKNQKDKMTSCNVLNQGAKVNRKCEKWLEKAGEFRMIMCKEKGVELTKETVGTIAESSKVDERFDPGGHGLDGTNDELKEDKQGMLVGDNNHNDKRSKWHLKYNIGKHEEKTAFRIQMTKIAIIIISTRGLVNLIFDPGGNLRIELSWISIMKNRKKFYFYQYIRRSQFTNMINQYASTLSNLAQFVSDPEGNLRI</sequence>
<feature type="compositionally biased region" description="Basic and acidic residues" evidence="1">
    <location>
        <begin position="11"/>
        <end position="25"/>
    </location>
</feature>
<dbReference type="EMBL" id="CAJVPS010030080">
    <property type="protein sequence ID" value="CAG8730168.1"/>
    <property type="molecule type" value="Genomic_DNA"/>
</dbReference>
<keyword evidence="3" id="KW-1185">Reference proteome</keyword>
<reference evidence="2" key="1">
    <citation type="submission" date="2021-06" db="EMBL/GenBank/DDBJ databases">
        <authorList>
            <person name="Kallberg Y."/>
            <person name="Tangrot J."/>
            <person name="Rosling A."/>
        </authorList>
    </citation>
    <scope>NUCLEOTIDE SEQUENCE</scope>
    <source>
        <strain evidence="2">FL130A</strain>
    </source>
</reference>
<evidence type="ECO:0000313" key="3">
    <source>
        <dbReference type="Proteomes" id="UP000789508"/>
    </source>
</evidence>
<gene>
    <name evidence="2" type="ORF">ALEPTO_LOCUS12596</name>
</gene>
<dbReference type="OrthoDB" id="2482312at2759"/>
<name>A0A9N9IBP9_9GLOM</name>
<feature type="non-terminal residue" evidence="2">
    <location>
        <position position="445"/>
    </location>
</feature>
<proteinExistence type="predicted"/>
<organism evidence="2 3">
    <name type="scientific">Ambispora leptoticha</name>
    <dbReference type="NCBI Taxonomy" id="144679"/>
    <lineage>
        <taxon>Eukaryota</taxon>
        <taxon>Fungi</taxon>
        <taxon>Fungi incertae sedis</taxon>
        <taxon>Mucoromycota</taxon>
        <taxon>Glomeromycotina</taxon>
        <taxon>Glomeromycetes</taxon>
        <taxon>Archaeosporales</taxon>
        <taxon>Ambisporaceae</taxon>
        <taxon>Ambispora</taxon>
    </lineage>
</organism>
<protein>
    <submittedName>
        <fullName evidence="2">5267_t:CDS:1</fullName>
    </submittedName>
</protein>
<comment type="caution">
    <text evidence="2">The sequence shown here is derived from an EMBL/GenBank/DDBJ whole genome shotgun (WGS) entry which is preliminary data.</text>
</comment>
<evidence type="ECO:0000256" key="1">
    <source>
        <dbReference type="SAM" id="MobiDB-lite"/>
    </source>
</evidence>
<feature type="region of interest" description="Disordered" evidence="1">
    <location>
        <begin position="1"/>
        <end position="25"/>
    </location>
</feature>
<evidence type="ECO:0000313" key="2">
    <source>
        <dbReference type="EMBL" id="CAG8730168.1"/>
    </source>
</evidence>
<dbReference type="Proteomes" id="UP000789508">
    <property type="component" value="Unassembled WGS sequence"/>
</dbReference>
<accession>A0A9N9IBP9</accession>